<protein>
    <submittedName>
        <fullName evidence="2">Uncharacterized protein</fullName>
    </submittedName>
</protein>
<dbReference type="EMBL" id="JACHNF010000001">
    <property type="protein sequence ID" value="MBB5979835.1"/>
    <property type="molecule type" value="Genomic_DNA"/>
</dbReference>
<name>A0A841DSG5_9ACTN</name>
<evidence type="ECO:0000313" key="3">
    <source>
        <dbReference type="Proteomes" id="UP000558997"/>
    </source>
</evidence>
<evidence type="ECO:0000313" key="2">
    <source>
        <dbReference type="EMBL" id="MBB5979835.1"/>
    </source>
</evidence>
<dbReference type="AlphaFoldDB" id="A0A841DSG5"/>
<reference evidence="2 3" key="1">
    <citation type="submission" date="2020-08" db="EMBL/GenBank/DDBJ databases">
        <title>Sequencing the genomes of 1000 actinobacteria strains.</title>
        <authorList>
            <person name="Klenk H.-P."/>
        </authorList>
    </citation>
    <scope>NUCLEOTIDE SEQUENCE [LARGE SCALE GENOMIC DNA]</scope>
    <source>
        <strain evidence="2 3">DSM 17294</strain>
    </source>
</reference>
<dbReference type="Proteomes" id="UP000558997">
    <property type="component" value="Unassembled WGS sequence"/>
</dbReference>
<feature type="coiled-coil region" evidence="1">
    <location>
        <begin position="38"/>
        <end position="65"/>
    </location>
</feature>
<gene>
    <name evidence="2" type="ORF">HDA44_003176</name>
</gene>
<evidence type="ECO:0000256" key="1">
    <source>
        <dbReference type="SAM" id="Coils"/>
    </source>
</evidence>
<keyword evidence="1" id="KW-0175">Coiled coil</keyword>
<proteinExistence type="predicted"/>
<sequence length="112" mass="12220">MGASERVAALRRARERQARIETATGRTLRARASLDRAIEAKAVAIERYDERLAEAEARWAAETAELARVCRSAEAAAEILGWSVGELRRVVKSERERRAAAGERLGGSDAGT</sequence>
<accession>A0A841DSG5</accession>
<dbReference type="RefSeq" id="WP_184835108.1">
    <property type="nucleotide sequence ID" value="NZ_BAAAVN010000006.1"/>
</dbReference>
<comment type="caution">
    <text evidence="2">The sequence shown here is derived from an EMBL/GenBank/DDBJ whole genome shotgun (WGS) entry which is preliminary data.</text>
</comment>
<organism evidence="2 3">
    <name type="scientific">Kribbella solani</name>
    <dbReference type="NCBI Taxonomy" id="236067"/>
    <lineage>
        <taxon>Bacteria</taxon>
        <taxon>Bacillati</taxon>
        <taxon>Actinomycetota</taxon>
        <taxon>Actinomycetes</taxon>
        <taxon>Propionibacteriales</taxon>
        <taxon>Kribbellaceae</taxon>
        <taxon>Kribbella</taxon>
    </lineage>
</organism>
<keyword evidence="3" id="KW-1185">Reference proteome</keyword>